<dbReference type="PANTHER" id="PTHR34071">
    <property type="entry name" value="5-NITROIMIDAZOLE ANTIBIOTICS RESISTANCE PROTEIN, NIMA-FAMILY-RELATED PROTEIN-RELATED"/>
    <property type="match status" value="1"/>
</dbReference>
<reference evidence="1" key="1">
    <citation type="submission" date="2023-06" db="EMBL/GenBank/DDBJ databases">
        <title>Gordonia sp. nov. and Pseudochrobactrum sp. nov., two species isolated from the burying beetle Nicrophorus vespilloides.</title>
        <authorList>
            <person name="Poehlein A."/>
            <person name="Guzman J."/>
            <person name="Daniel R."/>
            <person name="Vilcinskas A."/>
        </authorList>
    </citation>
    <scope>NUCLEOTIDE SEQUENCE</scope>
    <source>
        <strain evidence="1">MP11Mi</strain>
    </source>
</reference>
<evidence type="ECO:0008006" key="2">
    <source>
        <dbReference type="Google" id="ProtNLM"/>
    </source>
</evidence>
<gene>
    <name evidence="1" type="ORF">MP11Mi_31070</name>
</gene>
<dbReference type="Pfam" id="PF12900">
    <property type="entry name" value="Pyridox_ox_2"/>
    <property type="match status" value="1"/>
</dbReference>
<dbReference type="PANTHER" id="PTHR34071:SF2">
    <property type="entry name" value="FLAVIN-NUCLEOTIDE-BINDING PROTEIN"/>
    <property type="match status" value="1"/>
</dbReference>
<dbReference type="AlphaFoldDB" id="A0AA97CWU6"/>
<dbReference type="InterPro" id="IPR024747">
    <property type="entry name" value="Pyridox_Oxase-rel"/>
</dbReference>
<dbReference type="SUPFAM" id="SSF50475">
    <property type="entry name" value="FMN-binding split barrel"/>
    <property type="match status" value="1"/>
</dbReference>
<name>A0AA97CWU6_9ACTN</name>
<sequence>MLDGVLDEALVGTLSTVVDGWPWSVPTLFARIGDDVIVHGSTGAGLLRHAAAGARVTLTAYVLDAIVVSDTLFNHSANYRAVVVRGVLKPVSDSAAALAALTDRIVPGRTLETPPITAKELAATLTLRLPIEDGQWTAKARSGGAGVDSDRWTGVVPVRTAYGDPITDTGDEIPDSVRRLVSGG</sequence>
<organism evidence="1">
    <name type="scientific">Gordonia sp. MP11Mi</name>
    <dbReference type="NCBI Taxonomy" id="3022769"/>
    <lineage>
        <taxon>Bacteria</taxon>
        <taxon>Bacillati</taxon>
        <taxon>Actinomycetota</taxon>
        <taxon>Actinomycetes</taxon>
        <taxon>Mycobacteriales</taxon>
        <taxon>Gordoniaceae</taxon>
        <taxon>Gordonia</taxon>
    </lineage>
</organism>
<accession>A0AA97CWU6</accession>
<dbReference type="Gene3D" id="2.30.110.10">
    <property type="entry name" value="Electron Transport, Fmn-binding Protein, Chain A"/>
    <property type="match status" value="1"/>
</dbReference>
<dbReference type="EMBL" id="CP128986">
    <property type="protein sequence ID" value="WOC13995.1"/>
    <property type="molecule type" value="Genomic_DNA"/>
</dbReference>
<evidence type="ECO:0000313" key="1">
    <source>
        <dbReference type="EMBL" id="WOC13995.1"/>
    </source>
</evidence>
<protein>
    <recommendedName>
        <fullName evidence="2">Pyridoxamine 5'-phosphate oxidase family protein</fullName>
    </recommendedName>
</protein>
<proteinExistence type="predicted"/>
<dbReference type="InterPro" id="IPR012349">
    <property type="entry name" value="Split_barrel_FMN-bd"/>
</dbReference>